<dbReference type="InterPro" id="IPR036942">
    <property type="entry name" value="Beta-barrel_TonB_sf"/>
</dbReference>
<accession>A0ABQ4PB27</accession>
<keyword evidence="16" id="KW-0675">Receptor</keyword>
<evidence type="ECO:0000256" key="13">
    <source>
        <dbReference type="SAM" id="SignalP"/>
    </source>
</evidence>
<dbReference type="Proteomes" id="UP000761574">
    <property type="component" value="Unassembled WGS sequence"/>
</dbReference>
<organism evidence="16 17">
    <name type="scientific">Shewanella algidipiscicola</name>
    <dbReference type="NCBI Taxonomy" id="614070"/>
    <lineage>
        <taxon>Bacteria</taxon>
        <taxon>Pseudomonadati</taxon>
        <taxon>Pseudomonadota</taxon>
        <taxon>Gammaproteobacteria</taxon>
        <taxon>Alteromonadales</taxon>
        <taxon>Shewanellaceae</taxon>
        <taxon>Shewanella</taxon>
    </lineage>
</organism>
<evidence type="ECO:0000313" key="17">
    <source>
        <dbReference type="Proteomes" id="UP000761574"/>
    </source>
</evidence>
<name>A0ABQ4PB27_9GAMM</name>
<keyword evidence="8 12" id="KW-0798">TonB box</keyword>
<evidence type="ECO:0000256" key="7">
    <source>
        <dbReference type="ARBA" id="ARBA00023065"/>
    </source>
</evidence>
<evidence type="ECO:0000256" key="3">
    <source>
        <dbReference type="ARBA" id="ARBA00022452"/>
    </source>
</evidence>
<dbReference type="Pfam" id="PF00593">
    <property type="entry name" value="TonB_dep_Rec_b-barrel"/>
    <property type="match status" value="1"/>
</dbReference>
<feature type="signal peptide" evidence="13">
    <location>
        <begin position="1"/>
        <end position="28"/>
    </location>
</feature>
<evidence type="ECO:0000256" key="12">
    <source>
        <dbReference type="RuleBase" id="RU003357"/>
    </source>
</evidence>
<evidence type="ECO:0000259" key="15">
    <source>
        <dbReference type="Pfam" id="PF07715"/>
    </source>
</evidence>
<comment type="similarity">
    <text evidence="11 12">Belongs to the TonB-dependent receptor family.</text>
</comment>
<evidence type="ECO:0000256" key="6">
    <source>
        <dbReference type="ARBA" id="ARBA00023004"/>
    </source>
</evidence>
<reference evidence="16 17" key="1">
    <citation type="submission" date="2021-05" db="EMBL/GenBank/DDBJ databases">
        <title>Molecular characterization for Shewanella algae harboring chromosomal blaOXA-55-like strains isolated from clinical and environment sample.</title>
        <authorList>
            <person name="Ohama Y."/>
            <person name="Aoki K."/>
            <person name="Harada S."/>
            <person name="Moriya K."/>
            <person name="Ishii Y."/>
            <person name="Tateda K."/>
        </authorList>
    </citation>
    <scope>NUCLEOTIDE SEQUENCE [LARGE SCALE GENOMIC DNA]</scope>
    <source>
        <strain evidence="16 17">LMG 23746</strain>
    </source>
</reference>
<feature type="chain" id="PRO_5046769824" evidence="13">
    <location>
        <begin position="29"/>
        <end position="685"/>
    </location>
</feature>
<keyword evidence="6" id="KW-0408">Iron</keyword>
<evidence type="ECO:0000256" key="11">
    <source>
        <dbReference type="PROSITE-ProRule" id="PRU01360"/>
    </source>
</evidence>
<dbReference type="EMBL" id="BPFB01000010">
    <property type="protein sequence ID" value="GIU44745.1"/>
    <property type="molecule type" value="Genomic_DNA"/>
</dbReference>
<keyword evidence="13" id="KW-0732">Signal</keyword>
<keyword evidence="10 11" id="KW-0998">Cell outer membrane</keyword>
<dbReference type="PROSITE" id="PS52016">
    <property type="entry name" value="TONB_DEPENDENT_REC_3"/>
    <property type="match status" value="1"/>
</dbReference>
<dbReference type="Pfam" id="PF07715">
    <property type="entry name" value="Plug"/>
    <property type="match status" value="1"/>
</dbReference>
<dbReference type="PANTHER" id="PTHR32552:SF81">
    <property type="entry name" value="TONB-DEPENDENT OUTER MEMBRANE RECEPTOR"/>
    <property type="match status" value="1"/>
</dbReference>
<evidence type="ECO:0000256" key="4">
    <source>
        <dbReference type="ARBA" id="ARBA00022496"/>
    </source>
</evidence>
<dbReference type="InterPro" id="IPR039426">
    <property type="entry name" value="TonB-dep_rcpt-like"/>
</dbReference>
<protein>
    <submittedName>
        <fullName evidence="16">TonB-dependent receptor</fullName>
    </submittedName>
</protein>
<dbReference type="RefSeq" id="WP_119977320.1">
    <property type="nucleotide sequence ID" value="NZ_BPFB01000010.1"/>
</dbReference>
<dbReference type="SUPFAM" id="SSF56935">
    <property type="entry name" value="Porins"/>
    <property type="match status" value="1"/>
</dbReference>
<dbReference type="InterPro" id="IPR000531">
    <property type="entry name" value="Beta-barrel_TonB"/>
</dbReference>
<dbReference type="InterPro" id="IPR012910">
    <property type="entry name" value="Plug_dom"/>
</dbReference>
<dbReference type="CDD" id="cd01347">
    <property type="entry name" value="ligand_gated_channel"/>
    <property type="match status" value="1"/>
</dbReference>
<feature type="domain" description="TonB-dependent receptor-like beta-barrel" evidence="14">
    <location>
        <begin position="250"/>
        <end position="648"/>
    </location>
</feature>
<evidence type="ECO:0000256" key="8">
    <source>
        <dbReference type="ARBA" id="ARBA00023077"/>
    </source>
</evidence>
<proteinExistence type="inferred from homology"/>
<keyword evidence="9 11" id="KW-0472">Membrane</keyword>
<comment type="caution">
    <text evidence="16">The sequence shown here is derived from an EMBL/GenBank/DDBJ whole genome shotgun (WGS) entry which is preliminary data.</text>
</comment>
<evidence type="ECO:0000256" key="9">
    <source>
        <dbReference type="ARBA" id="ARBA00023136"/>
    </source>
</evidence>
<evidence type="ECO:0000256" key="5">
    <source>
        <dbReference type="ARBA" id="ARBA00022692"/>
    </source>
</evidence>
<sequence>MNNKALQKKLPTLTLLCSPLLLTTYAIADDAPVKPMEVITVHGEKMERSLKDTTSSVSVIDKEILDSGQYQSISNLLAEVPNVVALSGSVPDIRGVTGNGAAGGFNSFSGGANARVSTLIDGVAEPFIADLTGDTGLWDIQQVEVFRGPQSTLNGRNSIGGTVFIKTLDPTFDWNGAARIGYRNQDNYLDSAVMLSGPILDDQLAFRVSGQNVTGDSFVEEHIYASNPDSFDQNELTTNRWRAKLLWQPAGLTDLTVLYGYSYNHEKGNTGRKFFSGDDPWAFKSIMHRYMDTESHTHSVKFDYQLSESQSVDLLVAYMDYQWGFNSYEPKVTSQQYVAMDDTSYTLDGKYSFGLDDPSLNGFVGLSLHKRNQDFASVGSYPYQGDDTSESESVYAELYYQLSQHLGLTLGGRVMHEEQTRNFAVLSTGEEFNEQLNKNNTVTLPKFVLQYFVDDSTTLSISARQGYNSGGGALSADNQYYYYDEESVNTYEISSRSHFFNGNISLNANLFYNDFEGYQASNRQRRITNIDKAETMGLEVELTAMLTDNVQLTSGFGLLESEIKSADQAYGDIIGNELNSAPNVTANVGLKYWLNDELTLGVSGHYVGEYFGDINNSEERVAGDYVITRFNLDYQNENWRISGFVNNLFDEQAVTVRQPPRRNYTDGYVAIVDPRNIGVSVAYNF</sequence>
<evidence type="ECO:0000256" key="10">
    <source>
        <dbReference type="ARBA" id="ARBA00023237"/>
    </source>
</evidence>
<keyword evidence="3 11" id="KW-1134">Transmembrane beta strand</keyword>
<dbReference type="PANTHER" id="PTHR32552">
    <property type="entry name" value="FERRICHROME IRON RECEPTOR-RELATED"/>
    <property type="match status" value="1"/>
</dbReference>
<keyword evidence="17" id="KW-1185">Reference proteome</keyword>
<feature type="domain" description="TonB-dependent receptor plug" evidence="15">
    <location>
        <begin position="50"/>
        <end position="162"/>
    </location>
</feature>
<evidence type="ECO:0000313" key="16">
    <source>
        <dbReference type="EMBL" id="GIU44745.1"/>
    </source>
</evidence>
<dbReference type="Gene3D" id="2.40.170.20">
    <property type="entry name" value="TonB-dependent receptor, beta-barrel domain"/>
    <property type="match status" value="1"/>
</dbReference>
<keyword evidence="5 11" id="KW-0812">Transmembrane</keyword>
<keyword evidence="4" id="KW-0410">Iron transport</keyword>
<evidence type="ECO:0000256" key="2">
    <source>
        <dbReference type="ARBA" id="ARBA00022448"/>
    </source>
</evidence>
<keyword evidence="2 11" id="KW-0813">Transport</keyword>
<gene>
    <name evidence="16" type="ORF">TUM4630_11160</name>
</gene>
<evidence type="ECO:0000259" key="14">
    <source>
        <dbReference type="Pfam" id="PF00593"/>
    </source>
</evidence>
<evidence type="ECO:0000256" key="1">
    <source>
        <dbReference type="ARBA" id="ARBA00004571"/>
    </source>
</evidence>
<keyword evidence="7" id="KW-0406">Ion transport</keyword>
<comment type="subcellular location">
    <subcellularLocation>
        <location evidence="1 11">Cell outer membrane</location>
        <topology evidence="1 11">Multi-pass membrane protein</topology>
    </subcellularLocation>
</comment>